<dbReference type="InterPro" id="IPR017878">
    <property type="entry name" value="TB_dom"/>
</dbReference>
<keyword evidence="7" id="KW-1185">Reference proteome</keyword>
<reference evidence="6" key="1">
    <citation type="submission" date="2023-11" db="EMBL/GenBank/DDBJ databases">
        <title>Genome assemblies of two species of porcelain crab, Petrolisthes cinctipes and Petrolisthes manimaculis (Anomura: Porcellanidae).</title>
        <authorList>
            <person name="Angst P."/>
        </authorList>
    </citation>
    <scope>NUCLEOTIDE SEQUENCE</scope>
    <source>
        <strain evidence="6">PB745_02</strain>
        <tissue evidence="6">Gill</tissue>
    </source>
</reference>
<dbReference type="Gene3D" id="3.90.290.10">
    <property type="entry name" value="TGF-beta binding (TB) domain"/>
    <property type="match status" value="1"/>
</dbReference>
<gene>
    <name evidence="6" type="ORF">Pmani_016798</name>
</gene>
<keyword evidence="2" id="KW-0677">Repeat</keyword>
<dbReference type="InterPro" id="IPR036773">
    <property type="entry name" value="TB_dom_sf"/>
</dbReference>
<name>A0AAE1PR02_9EUCA</name>
<evidence type="ECO:0000256" key="3">
    <source>
        <dbReference type="ARBA" id="ARBA00023157"/>
    </source>
</evidence>
<accession>A0AAE1PR02</accession>
<evidence type="ECO:0000313" key="6">
    <source>
        <dbReference type="EMBL" id="KAK4311742.1"/>
    </source>
</evidence>
<dbReference type="Proteomes" id="UP001292094">
    <property type="component" value="Unassembled WGS sequence"/>
</dbReference>
<organism evidence="6 7">
    <name type="scientific">Petrolisthes manimaculis</name>
    <dbReference type="NCBI Taxonomy" id="1843537"/>
    <lineage>
        <taxon>Eukaryota</taxon>
        <taxon>Metazoa</taxon>
        <taxon>Ecdysozoa</taxon>
        <taxon>Arthropoda</taxon>
        <taxon>Crustacea</taxon>
        <taxon>Multicrustacea</taxon>
        <taxon>Malacostraca</taxon>
        <taxon>Eumalacostraca</taxon>
        <taxon>Eucarida</taxon>
        <taxon>Decapoda</taxon>
        <taxon>Pleocyemata</taxon>
        <taxon>Anomura</taxon>
        <taxon>Galatheoidea</taxon>
        <taxon>Porcellanidae</taxon>
        <taxon>Petrolisthes</taxon>
    </lineage>
</organism>
<proteinExistence type="predicted"/>
<keyword evidence="4" id="KW-0325">Glycoprotein</keyword>
<dbReference type="AlphaFoldDB" id="A0AAE1PR02"/>
<evidence type="ECO:0000256" key="1">
    <source>
        <dbReference type="ARBA" id="ARBA00022729"/>
    </source>
</evidence>
<feature type="domain" description="TB" evidence="5">
    <location>
        <begin position="8"/>
        <end position="45"/>
    </location>
</feature>
<dbReference type="PROSITE" id="PS51364">
    <property type="entry name" value="TB"/>
    <property type="match status" value="1"/>
</dbReference>
<comment type="caution">
    <text evidence="6">The sequence shown here is derived from an EMBL/GenBank/DDBJ whole genome shotgun (WGS) entry which is preliminary data.</text>
</comment>
<evidence type="ECO:0000256" key="2">
    <source>
        <dbReference type="ARBA" id="ARBA00022737"/>
    </source>
</evidence>
<keyword evidence="1" id="KW-0732">Signal</keyword>
<dbReference type="SUPFAM" id="SSF57581">
    <property type="entry name" value="TB module/8-cys domain"/>
    <property type="match status" value="1"/>
</dbReference>
<evidence type="ECO:0000313" key="7">
    <source>
        <dbReference type="Proteomes" id="UP001292094"/>
    </source>
</evidence>
<dbReference type="Pfam" id="PF21333">
    <property type="entry name" value="FST_N"/>
    <property type="match status" value="1"/>
</dbReference>
<protein>
    <recommendedName>
        <fullName evidence="5">TB domain-containing protein</fullName>
    </recommendedName>
</protein>
<keyword evidence="3" id="KW-1015">Disulfide bond</keyword>
<dbReference type="EMBL" id="JAWZYT010001488">
    <property type="protein sequence ID" value="KAK4311742.1"/>
    <property type="molecule type" value="Genomic_DNA"/>
</dbReference>
<evidence type="ECO:0000259" key="5">
    <source>
        <dbReference type="PROSITE" id="PS51364"/>
    </source>
</evidence>
<evidence type="ECO:0000256" key="4">
    <source>
        <dbReference type="ARBA" id="ARBA00023180"/>
    </source>
</evidence>
<sequence length="91" mass="9604">MGESLYMGSCWRLKRRDGSCGRLLRAGVTRTDCCSDRHRRAWSPTAATSVASSYTTTVAAAAALKPFNATPVVTLDVLTAEGSCSPCASES</sequence>